<protein>
    <submittedName>
        <fullName evidence="1">(S)-ureidoglycine aminohydrolase</fullName>
        <ecNumber evidence="1">3.5.3.26</ecNumber>
    </submittedName>
</protein>
<accession>A0A840AYV6</accession>
<dbReference type="InterPro" id="IPR044704">
    <property type="entry name" value="UGlyAH_cupin_N"/>
</dbReference>
<reference evidence="1 2" key="1">
    <citation type="submission" date="2020-08" db="EMBL/GenBank/DDBJ databases">
        <title>Genomic Encyclopedia of Type Strains, Phase IV (KMG-IV): sequencing the most valuable type-strain genomes for metagenomic binning, comparative biology and taxonomic classification.</title>
        <authorList>
            <person name="Goeker M."/>
        </authorList>
    </citation>
    <scope>NUCLEOTIDE SEQUENCE [LARGE SCALE GENOMIC DNA]</scope>
    <source>
        <strain evidence="1 2">DSM 25966</strain>
    </source>
</reference>
<evidence type="ECO:0000313" key="2">
    <source>
        <dbReference type="Proteomes" id="UP000553963"/>
    </source>
</evidence>
<dbReference type="CDD" id="cd02212">
    <property type="entry name" value="cupin_UGlyAH_C"/>
    <property type="match status" value="1"/>
</dbReference>
<dbReference type="NCBIfam" id="TIGR03214">
    <property type="entry name" value="ura-cupin"/>
    <property type="match status" value="1"/>
</dbReference>
<dbReference type="EMBL" id="JACIDS010000006">
    <property type="protein sequence ID" value="MBB3933396.1"/>
    <property type="molecule type" value="Genomic_DNA"/>
</dbReference>
<dbReference type="PANTHER" id="PTHR34571">
    <property type="entry name" value="(S)-UREIDOGLYCINE AMINOHYDROLASE"/>
    <property type="match status" value="1"/>
</dbReference>
<dbReference type="GO" id="GO:0071522">
    <property type="term" value="F:ureidoglycine aminohydrolase activity"/>
    <property type="evidence" value="ECO:0007669"/>
    <property type="project" value="UniProtKB-EC"/>
</dbReference>
<comment type="caution">
    <text evidence="1">The sequence shown here is derived from an EMBL/GenBank/DDBJ whole genome shotgun (WGS) entry which is preliminary data.</text>
</comment>
<dbReference type="PANTHER" id="PTHR34571:SF1">
    <property type="entry name" value="(S)-UREIDOGLYCINE AMINOHYDROLASE"/>
    <property type="match status" value="1"/>
</dbReference>
<dbReference type="InterPro" id="IPR011051">
    <property type="entry name" value="RmlC_Cupin_sf"/>
</dbReference>
<organism evidence="1 2">
    <name type="scientific">Kaistia hirudinis</name>
    <dbReference type="NCBI Taxonomy" id="1293440"/>
    <lineage>
        <taxon>Bacteria</taxon>
        <taxon>Pseudomonadati</taxon>
        <taxon>Pseudomonadota</taxon>
        <taxon>Alphaproteobacteria</taxon>
        <taxon>Hyphomicrobiales</taxon>
        <taxon>Kaistiaceae</taxon>
        <taxon>Kaistia</taxon>
    </lineage>
</organism>
<dbReference type="InterPro" id="IPR017627">
    <property type="entry name" value="UGHY"/>
</dbReference>
<dbReference type="InterPro" id="IPR044697">
    <property type="entry name" value="UGlyAH_cupin_C"/>
</dbReference>
<dbReference type="CDD" id="cd02211">
    <property type="entry name" value="cupin_UGlyAH_N"/>
    <property type="match status" value="1"/>
</dbReference>
<dbReference type="AlphaFoldDB" id="A0A840AYV6"/>
<gene>
    <name evidence="1" type="ORF">GGR25_004469</name>
</gene>
<dbReference type="RefSeq" id="WP_183401052.1">
    <property type="nucleotide sequence ID" value="NZ_JACIDS010000006.1"/>
</dbReference>
<dbReference type="InterPro" id="IPR014710">
    <property type="entry name" value="RmlC-like_jellyroll"/>
</dbReference>
<evidence type="ECO:0000313" key="1">
    <source>
        <dbReference type="EMBL" id="MBB3933396.1"/>
    </source>
</evidence>
<dbReference type="Proteomes" id="UP000553963">
    <property type="component" value="Unassembled WGS sequence"/>
</dbReference>
<dbReference type="EC" id="3.5.3.26" evidence="1"/>
<dbReference type="Gene3D" id="2.60.120.10">
    <property type="entry name" value="Jelly Rolls"/>
    <property type="match status" value="2"/>
</dbReference>
<proteinExistence type="predicted"/>
<name>A0A840AYV6_9HYPH</name>
<keyword evidence="1" id="KW-0378">Hydrolase</keyword>
<sequence length="265" mass="29477">MHPRDIPVKPGRIRPGAFGHNRGVVKSNYAIMPPEGVMDSYLPNWEKTTIRFQAAPQLGARFAQALIEIEPGGGTRAPIADALERFLFVMSGAVDLAIEGLPPARLEREGFAYVPPGVRFSLASADGKAAAVNGLKRPYEPADGFGAPEPIVSRRAEVPVVNRNGTEGRGWQHLLPYGDMRFDMEMNILSFAPGTYFPDVETHINEHGLVMLEGQGMYLLGEDWHEVWAGDFIWMGPYCPQLFYPTGWEPSAYLLYKDVNRDVRF</sequence>
<keyword evidence="2" id="KW-1185">Reference proteome</keyword>
<dbReference type="SUPFAM" id="SSF51182">
    <property type="entry name" value="RmlC-like cupins"/>
    <property type="match status" value="1"/>
</dbReference>